<dbReference type="STRING" id="1826909.A5893_08565"/>
<evidence type="ECO:0000259" key="7">
    <source>
        <dbReference type="PROSITE" id="PS51820"/>
    </source>
</evidence>
<dbReference type="EMBL" id="LWHJ01000027">
    <property type="protein sequence ID" value="OAQ39933.1"/>
    <property type="molecule type" value="Genomic_DNA"/>
</dbReference>
<comment type="catalytic activity">
    <reaction evidence="1">
        <text>Hydrolysis of terminal non-reducing N-acetyl-D-hexosamine residues in N-acetyl-beta-D-hexosaminides.</text>
        <dbReference type="EC" id="3.2.1.52"/>
    </reaction>
</comment>
<dbReference type="Gene3D" id="3.90.182.10">
    <property type="entry name" value="Toxin - Anthrax Protective Antigen,domain 1"/>
    <property type="match status" value="1"/>
</dbReference>
<protein>
    <recommendedName>
        <fullName evidence="3">beta-N-acetylhexosaminidase</fullName>
        <ecNumber evidence="3">3.2.1.52</ecNumber>
    </recommendedName>
</protein>
<dbReference type="PRINTS" id="PR00738">
    <property type="entry name" value="GLHYDRLASE20"/>
</dbReference>
<gene>
    <name evidence="8" type="ORF">A5893_08565</name>
</gene>
<dbReference type="InterPro" id="IPR037524">
    <property type="entry name" value="PA14/GLEYA"/>
</dbReference>
<comment type="caution">
    <text evidence="8">The sequence shown here is derived from an EMBL/GenBank/DDBJ whole genome shotgun (WGS) entry which is preliminary data.</text>
</comment>
<evidence type="ECO:0000256" key="4">
    <source>
        <dbReference type="ARBA" id="ARBA00022801"/>
    </source>
</evidence>
<evidence type="ECO:0000256" key="2">
    <source>
        <dbReference type="ARBA" id="ARBA00006285"/>
    </source>
</evidence>
<reference evidence="8 9" key="1">
    <citation type="submission" date="2016-04" db="EMBL/GenBank/DDBJ databases">
        <authorList>
            <person name="Evans L.H."/>
            <person name="Alamgir A."/>
            <person name="Owens N."/>
            <person name="Weber N.D."/>
            <person name="Virtaneva K."/>
            <person name="Barbian K."/>
            <person name="Babar A."/>
            <person name="Rosenke K."/>
        </authorList>
    </citation>
    <scope>NUCLEOTIDE SEQUENCE [LARGE SCALE GENOMIC DNA]</scope>
    <source>
        <strain evidence="8 9">CCM 8644</strain>
    </source>
</reference>
<evidence type="ECO:0000256" key="5">
    <source>
        <dbReference type="ARBA" id="ARBA00023295"/>
    </source>
</evidence>
<dbReference type="SUPFAM" id="SSF51445">
    <property type="entry name" value="(Trans)glycosidases"/>
    <property type="match status" value="1"/>
</dbReference>
<dbReference type="InterPro" id="IPR011658">
    <property type="entry name" value="PA14_dom"/>
</dbReference>
<dbReference type="CDD" id="cd06563">
    <property type="entry name" value="GH20_chitobiase-like"/>
    <property type="match status" value="1"/>
</dbReference>
<dbReference type="InterPro" id="IPR015882">
    <property type="entry name" value="HEX_bac_N"/>
</dbReference>
<reference evidence="8 9" key="2">
    <citation type="submission" date="2016-06" db="EMBL/GenBank/DDBJ databases">
        <title>Pedobacter psychrophilus sp. nov., isolated from Antarctic fragmentary rock.</title>
        <authorList>
            <person name="Svec P."/>
        </authorList>
    </citation>
    <scope>NUCLEOTIDE SEQUENCE [LARGE SCALE GENOMIC DNA]</scope>
    <source>
        <strain evidence="8 9">CCM 8644</strain>
    </source>
</reference>
<evidence type="ECO:0000256" key="6">
    <source>
        <dbReference type="PIRSR" id="PIRSR625705-1"/>
    </source>
</evidence>
<dbReference type="Pfam" id="PF00728">
    <property type="entry name" value="Glyco_hydro_20"/>
    <property type="match status" value="1"/>
</dbReference>
<keyword evidence="5" id="KW-0326">Glycosidase</keyword>
<evidence type="ECO:0000256" key="3">
    <source>
        <dbReference type="ARBA" id="ARBA00012663"/>
    </source>
</evidence>
<organism evidence="8 9">
    <name type="scientific">Pedobacter psychrophilus</name>
    <dbReference type="NCBI Taxonomy" id="1826909"/>
    <lineage>
        <taxon>Bacteria</taxon>
        <taxon>Pseudomonadati</taxon>
        <taxon>Bacteroidota</taxon>
        <taxon>Sphingobacteriia</taxon>
        <taxon>Sphingobacteriales</taxon>
        <taxon>Sphingobacteriaceae</taxon>
        <taxon>Pedobacter</taxon>
    </lineage>
</organism>
<dbReference type="PROSITE" id="PS51820">
    <property type="entry name" value="PA14"/>
    <property type="match status" value="1"/>
</dbReference>
<comment type="similarity">
    <text evidence="2">Belongs to the glycosyl hydrolase 20 family.</text>
</comment>
<dbReference type="InterPro" id="IPR029018">
    <property type="entry name" value="Hex-like_dom2"/>
</dbReference>
<dbReference type="GO" id="GO:0030203">
    <property type="term" value="P:glycosaminoglycan metabolic process"/>
    <property type="evidence" value="ECO:0007669"/>
    <property type="project" value="TreeGrafter"/>
</dbReference>
<keyword evidence="4" id="KW-0378">Hydrolase</keyword>
<dbReference type="SUPFAM" id="SSF56988">
    <property type="entry name" value="Anthrax protective antigen"/>
    <property type="match status" value="1"/>
</dbReference>
<dbReference type="InterPro" id="IPR017853">
    <property type="entry name" value="GH"/>
</dbReference>
<dbReference type="GO" id="GO:0004563">
    <property type="term" value="F:beta-N-acetylhexosaminidase activity"/>
    <property type="evidence" value="ECO:0007669"/>
    <property type="project" value="UniProtKB-EC"/>
</dbReference>
<dbReference type="Gene3D" id="3.30.379.10">
    <property type="entry name" value="Chitobiase/beta-hexosaminidase domain 2-like"/>
    <property type="match status" value="1"/>
</dbReference>
<name>A0A179DHN0_9SPHI</name>
<evidence type="ECO:0000313" key="8">
    <source>
        <dbReference type="EMBL" id="OAQ39933.1"/>
    </source>
</evidence>
<dbReference type="EC" id="3.2.1.52" evidence="3"/>
<dbReference type="GO" id="GO:0005975">
    <property type="term" value="P:carbohydrate metabolic process"/>
    <property type="evidence" value="ECO:0007669"/>
    <property type="project" value="InterPro"/>
</dbReference>
<dbReference type="SMART" id="SM00758">
    <property type="entry name" value="PA14"/>
    <property type="match status" value="1"/>
</dbReference>
<dbReference type="Pfam" id="PF07691">
    <property type="entry name" value="PA14"/>
    <property type="match status" value="1"/>
</dbReference>
<keyword evidence="9" id="KW-1185">Reference proteome</keyword>
<dbReference type="InterPro" id="IPR026876">
    <property type="entry name" value="Fn3_assoc_repeat"/>
</dbReference>
<dbReference type="InterPro" id="IPR025705">
    <property type="entry name" value="Beta_hexosaminidase_sua/sub"/>
</dbReference>
<dbReference type="Pfam" id="PF13287">
    <property type="entry name" value="Fn3_assoc"/>
    <property type="match status" value="1"/>
</dbReference>
<feature type="domain" description="PA14" evidence="7">
    <location>
        <begin position="621"/>
        <end position="759"/>
    </location>
</feature>
<dbReference type="OrthoDB" id="1006965at2"/>
<sequence>MLILFTTLTFAQTDPNLGIIPAPQSIIIKSGYFQITEKTALQYETDADRKIAELFKTLVKDKEGFDLVMAKNFIQAPESMISFNSAKSQNVNTETYTLYIDNKNIQLKGSVKGVFYSMQTLTQLYLNNLETHQIPQCAINDEPRYEYRGLHLDVCRYFFPIDFIKKYIDFMAAYKLNTFHWHLTDDQGWRIEIKKYPNLTSIGAYRDQTIIGNYHDRMPQWFDGNKYGGFYTQEEIKEVVAYADSKFITVIPEIEMPGHALAVLASYPELGCGDNPGPYKVADKWGVFPDIFCAGKDHTFDFMEDVLTEVMELFPSKYIHIGGDEAPKTVWKTCPYCQQRIKKEHLKNEDGLQSYFIQRIEKFVNKKGRSIIGWDEILDGGLAPNATVMSWRGVNGGITAAKQNHQVIMTPSTAGLYLDHTQGRSDQEPVGIGGDGRISKIYNYDPTPEVLSALQLKNILGVQANMWAEYLPNTTKVEYMLFPRIMAVSEIAWTNLNRKDFKNFNEIRIPQHLALLDKTSTFYRVPEVIGAKDTSINVINDSYNFDFKPSVNGAKVYYTIDGYEPNETTTLYTQPFKVNVPKGEMRPVKARVITPLGKKSVVTTTLLFNRDTLKADDSGNNKNQGALKYYYLPGKFKNTLEIDTNLATKKGLTSQISFTKVSGKAREYGIVFTGFINVNENANFEFSLYSDDGSRLYIDDELIIDNDGKHARFERSAGVALQSGLHKIKVLYFDDGPGSTLQVSVKGTDGKKIEIPSVMLYN</sequence>
<dbReference type="InterPro" id="IPR015883">
    <property type="entry name" value="Glyco_hydro_20_cat"/>
</dbReference>
<evidence type="ECO:0000256" key="1">
    <source>
        <dbReference type="ARBA" id="ARBA00001231"/>
    </source>
</evidence>
<dbReference type="PANTHER" id="PTHR22600:SF57">
    <property type="entry name" value="BETA-N-ACETYLHEXOSAMINIDASE"/>
    <property type="match status" value="1"/>
</dbReference>
<feature type="active site" description="Proton donor" evidence="6">
    <location>
        <position position="325"/>
    </location>
</feature>
<dbReference type="Proteomes" id="UP000078459">
    <property type="component" value="Unassembled WGS sequence"/>
</dbReference>
<dbReference type="AlphaFoldDB" id="A0A179DHN0"/>
<dbReference type="PANTHER" id="PTHR22600">
    <property type="entry name" value="BETA-HEXOSAMINIDASE"/>
    <property type="match status" value="1"/>
</dbReference>
<dbReference type="Gene3D" id="3.20.20.80">
    <property type="entry name" value="Glycosidases"/>
    <property type="match status" value="1"/>
</dbReference>
<evidence type="ECO:0000313" key="9">
    <source>
        <dbReference type="Proteomes" id="UP000078459"/>
    </source>
</evidence>
<dbReference type="GO" id="GO:0016020">
    <property type="term" value="C:membrane"/>
    <property type="evidence" value="ECO:0007669"/>
    <property type="project" value="TreeGrafter"/>
</dbReference>
<dbReference type="Pfam" id="PF02838">
    <property type="entry name" value="Glyco_hydro_20b"/>
    <property type="match status" value="1"/>
</dbReference>
<proteinExistence type="inferred from homology"/>
<accession>A0A179DHN0</accession>
<dbReference type="SUPFAM" id="SSF55545">
    <property type="entry name" value="beta-N-acetylhexosaminidase-like domain"/>
    <property type="match status" value="1"/>
</dbReference>